<comment type="caution">
    <text evidence="2">The sequence shown here is derived from an EMBL/GenBank/DDBJ whole genome shotgun (WGS) entry which is preliminary data.</text>
</comment>
<dbReference type="AlphaFoldDB" id="A0AAW2DQN8"/>
<protein>
    <recommendedName>
        <fullName evidence="1">DUF4283 domain-containing protein</fullName>
    </recommendedName>
</protein>
<dbReference type="InterPro" id="IPR040256">
    <property type="entry name" value="At4g02000-like"/>
</dbReference>
<feature type="domain" description="DUF4283" evidence="1">
    <location>
        <begin position="33"/>
        <end position="114"/>
    </location>
</feature>
<evidence type="ECO:0000313" key="2">
    <source>
        <dbReference type="EMBL" id="KAL0012933.1"/>
    </source>
</evidence>
<proteinExistence type="predicted"/>
<dbReference type="Proteomes" id="UP001459277">
    <property type="component" value="Unassembled WGS sequence"/>
</dbReference>
<dbReference type="PANTHER" id="PTHR31286">
    <property type="entry name" value="GLYCINE-RICH CELL WALL STRUCTURAL PROTEIN 1.8-LIKE"/>
    <property type="match status" value="1"/>
</dbReference>
<name>A0AAW2DQN8_9ROSI</name>
<gene>
    <name evidence="2" type="ORF">SO802_000002</name>
</gene>
<keyword evidence="3" id="KW-1185">Reference proteome</keyword>
<dbReference type="PANTHER" id="PTHR31286:SF178">
    <property type="entry name" value="DUF4283 DOMAIN-CONTAINING PROTEIN"/>
    <property type="match status" value="1"/>
</dbReference>
<evidence type="ECO:0000259" key="1">
    <source>
        <dbReference type="Pfam" id="PF14111"/>
    </source>
</evidence>
<sequence length="119" mass="13590">MAEDVINSLENMKLTAEEEEVIVISDEGRKEEIESCTHSLVGKFLTCKHFNKKAAQTTLRKAWGLEDGLQIVEVGSNLFQFKFDSEFELVRVLKGGPWTFDNQVLLMRKWQPGMIAKNV</sequence>
<dbReference type="EMBL" id="JAZDWU010000001">
    <property type="protein sequence ID" value="KAL0012933.1"/>
    <property type="molecule type" value="Genomic_DNA"/>
</dbReference>
<dbReference type="Pfam" id="PF14111">
    <property type="entry name" value="DUF4283"/>
    <property type="match status" value="1"/>
</dbReference>
<reference evidence="2 3" key="1">
    <citation type="submission" date="2024-01" db="EMBL/GenBank/DDBJ databases">
        <title>A telomere-to-telomere, gap-free genome of sweet tea (Lithocarpus litseifolius).</title>
        <authorList>
            <person name="Zhou J."/>
        </authorList>
    </citation>
    <scope>NUCLEOTIDE SEQUENCE [LARGE SCALE GENOMIC DNA]</scope>
    <source>
        <strain evidence="2">Zhou-2022a</strain>
        <tissue evidence="2">Leaf</tissue>
    </source>
</reference>
<accession>A0AAW2DQN8</accession>
<dbReference type="InterPro" id="IPR025558">
    <property type="entry name" value="DUF4283"/>
</dbReference>
<evidence type="ECO:0000313" key="3">
    <source>
        <dbReference type="Proteomes" id="UP001459277"/>
    </source>
</evidence>
<organism evidence="2 3">
    <name type="scientific">Lithocarpus litseifolius</name>
    <dbReference type="NCBI Taxonomy" id="425828"/>
    <lineage>
        <taxon>Eukaryota</taxon>
        <taxon>Viridiplantae</taxon>
        <taxon>Streptophyta</taxon>
        <taxon>Embryophyta</taxon>
        <taxon>Tracheophyta</taxon>
        <taxon>Spermatophyta</taxon>
        <taxon>Magnoliopsida</taxon>
        <taxon>eudicotyledons</taxon>
        <taxon>Gunneridae</taxon>
        <taxon>Pentapetalae</taxon>
        <taxon>rosids</taxon>
        <taxon>fabids</taxon>
        <taxon>Fagales</taxon>
        <taxon>Fagaceae</taxon>
        <taxon>Lithocarpus</taxon>
    </lineage>
</organism>